<feature type="chain" id="PRO_5017084805" description="DUF3124 domain-containing protein" evidence="1">
    <location>
        <begin position="21"/>
        <end position="166"/>
    </location>
</feature>
<dbReference type="RefSeq" id="WP_114406808.1">
    <property type="nucleotide sequence ID" value="NZ_QOWE01000011.1"/>
</dbReference>
<dbReference type="OrthoDB" id="1493417at2"/>
<proteinExistence type="predicted"/>
<protein>
    <recommendedName>
        <fullName evidence="4">DUF3124 domain-containing protein</fullName>
    </recommendedName>
</protein>
<dbReference type="Proteomes" id="UP000253383">
    <property type="component" value="Unassembled WGS sequence"/>
</dbReference>
<evidence type="ECO:0000313" key="2">
    <source>
        <dbReference type="EMBL" id="RCR68758.1"/>
    </source>
</evidence>
<keyword evidence="1" id="KW-0732">Signal</keyword>
<dbReference type="EMBL" id="QOWE01000011">
    <property type="protein sequence ID" value="RCR68758.1"/>
    <property type="molecule type" value="Genomic_DNA"/>
</dbReference>
<name>A0A368JM66_9BACT</name>
<dbReference type="PROSITE" id="PS51257">
    <property type="entry name" value="PROKAR_LIPOPROTEIN"/>
    <property type="match status" value="1"/>
</dbReference>
<evidence type="ECO:0008006" key="4">
    <source>
        <dbReference type="Google" id="ProtNLM"/>
    </source>
</evidence>
<feature type="signal peptide" evidence="1">
    <location>
        <begin position="1"/>
        <end position="20"/>
    </location>
</feature>
<reference evidence="2 3" key="1">
    <citation type="submission" date="2018-07" db="EMBL/GenBank/DDBJ databases">
        <title>Genome analysis of Larkinella rosea.</title>
        <authorList>
            <person name="Zhou Z."/>
            <person name="Wang G."/>
        </authorList>
    </citation>
    <scope>NUCLEOTIDE SEQUENCE [LARGE SCALE GENOMIC DNA]</scope>
    <source>
        <strain evidence="3">zzj9</strain>
    </source>
</reference>
<evidence type="ECO:0000313" key="3">
    <source>
        <dbReference type="Proteomes" id="UP000253383"/>
    </source>
</evidence>
<keyword evidence="3" id="KW-1185">Reference proteome</keyword>
<comment type="caution">
    <text evidence="2">The sequence shown here is derived from an EMBL/GenBank/DDBJ whole genome shotgun (WGS) entry which is preliminary data.</text>
</comment>
<gene>
    <name evidence="2" type="ORF">DUE52_14850</name>
</gene>
<dbReference type="AlphaFoldDB" id="A0A368JM66"/>
<accession>A0A368JM66</accession>
<sequence>MKSYKYLILSGLTVVSSLLAGCEKTEDPFVDRVVAPVLVLVDGASDGGGQTAEPVVTQKITAPVVMTVKILELDKSGILDYKVGIDSIPVASLTVKLMKREVKGTATVMTAIADLKTDATGKATLTKTWAELGIAAPAVGSSVSLTWTGEYKGQAFSRLSRIQGVN</sequence>
<evidence type="ECO:0000256" key="1">
    <source>
        <dbReference type="SAM" id="SignalP"/>
    </source>
</evidence>
<organism evidence="2 3">
    <name type="scientific">Larkinella punicea</name>
    <dbReference type="NCBI Taxonomy" id="2315727"/>
    <lineage>
        <taxon>Bacteria</taxon>
        <taxon>Pseudomonadati</taxon>
        <taxon>Bacteroidota</taxon>
        <taxon>Cytophagia</taxon>
        <taxon>Cytophagales</taxon>
        <taxon>Spirosomataceae</taxon>
        <taxon>Larkinella</taxon>
    </lineage>
</organism>